<accession>A0A9D1M0N3</accession>
<feature type="compositionally biased region" description="Acidic residues" evidence="1">
    <location>
        <begin position="194"/>
        <end position="204"/>
    </location>
</feature>
<name>A0A9D1M0N3_9FIRM</name>
<protein>
    <submittedName>
        <fullName evidence="2">Uncharacterized protein</fullName>
    </submittedName>
</protein>
<sequence>MDEFNDMSFQSSDIGMSSDMGSDIVTDMGADMDTEINSDMNSSVDMAINTELNSDLNTEMDEPEADIDFEALEDQPIVIASETEEMEKKVEEINQEDERDELEEIQKEQINETEEQKEEQEEVKGYLDDDNIWHGDKGDEPLYGKDGELRDLNEEEVPLEEGELDKIAQRENGKEIDQEDERNESEEIQKEQINEIEEQKEEQEEVKGYLDDDNIWHGDKGDEPLYGKDGELRDLNKEEVPLEDGELEEYIQEDLPKEVNERNKKDEIRIPEEFQNGEQDEGIYDGTEVIPDIEDEEIYDRPEAIQNIENAEIYAEKKQNSSKEERLEEYVPYEETDEYKNKIAGDAETEEIRQGFIDHLREYNTDETNERIKRQEGINRNSDVKQDNGEQYINYDETQEYKDIIKEKSEKEGEKLHKGFLNHLKKWNKK</sequence>
<proteinExistence type="predicted"/>
<organism evidence="2 3">
    <name type="scientific">Candidatus Merdicola faecigallinarum</name>
    <dbReference type="NCBI Taxonomy" id="2840862"/>
    <lineage>
        <taxon>Bacteria</taxon>
        <taxon>Bacillati</taxon>
        <taxon>Bacillota</taxon>
        <taxon>Clostridia</taxon>
        <taxon>Candidatus Merdicola</taxon>
    </lineage>
</organism>
<feature type="compositionally biased region" description="Basic and acidic residues" evidence="1">
    <location>
        <begin position="254"/>
        <end position="272"/>
    </location>
</feature>
<feature type="compositionally biased region" description="Basic and acidic residues" evidence="1">
    <location>
        <begin position="205"/>
        <end position="240"/>
    </location>
</feature>
<evidence type="ECO:0000256" key="1">
    <source>
        <dbReference type="SAM" id="MobiDB-lite"/>
    </source>
</evidence>
<evidence type="ECO:0000313" key="3">
    <source>
        <dbReference type="Proteomes" id="UP000824093"/>
    </source>
</evidence>
<dbReference type="Proteomes" id="UP000824093">
    <property type="component" value="Unassembled WGS sequence"/>
</dbReference>
<reference evidence="2" key="2">
    <citation type="journal article" date="2021" name="PeerJ">
        <title>Extensive microbial diversity within the chicken gut microbiome revealed by metagenomics and culture.</title>
        <authorList>
            <person name="Gilroy R."/>
            <person name="Ravi A."/>
            <person name="Getino M."/>
            <person name="Pursley I."/>
            <person name="Horton D.L."/>
            <person name="Alikhan N.F."/>
            <person name="Baker D."/>
            <person name="Gharbi K."/>
            <person name="Hall N."/>
            <person name="Watson M."/>
            <person name="Adriaenssens E.M."/>
            <person name="Foster-Nyarko E."/>
            <person name="Jarju S."/>
            <person name="Secka A."/>
            <person name="Antonio M."/>
            <person name="Oren A."/>
            <person name="Chaudhuri R.R."/>
            <person name="La Ragione R."/>
            <person name="Hildebrand F."/>
            <person name="Pallen M.J."/>
        </authorList>
    </citation>
    <scope>NUCLEOTIDE SEQUENCE</scope>
    <source>
        <strain evidence="2">CHK195-15760</strain>
    </source>
</reference>
<feature type="compositionally biased region" description="Acidic residues" evidence="1">
    <location>
        <begin position="153"/>
        <end position="163"/>
    </location>
</feature>
<feature type="compositionally biased region" description="Acidic residues" evidence="1">
    <location>
        <begin position="241"/>
        <end position="252"/>
    </location>
</feature>
<feature type="region of interest" description="Disordered" evidence="1">
    <location>
        <begin position="1"/>
        <end position="26"/>
    </location>
</feature>
<feature type="compositionally biased region" description="Acidic residues" evidence="1">
    <location>
        <begin position="111"/>
        <end position="121"/>
    </location>
</feature>
<dbReference type="AlphaFoldDB" id="A0A9D1M0N3"/>
<reference evidence="2" key="1">
    <citation type="submission" date="2020-10" db="EMBL/GenBank/DDBJ databases">
        <authorList>
            <person name="Gilroy R."/>
        </authorList>
    </citation>
    <scope>NUCLEOTIDE SEQUENCE</scope>
    <source>
        <strain evidence="2">CHK195-15760</strain>
    </source>
</reference>
<feature type="compositionally biased region" description="Basic and acidic residues" evidence="1">
    <location>
        <begin position="164"/>
        <end position="176"/>
    </location>
</feature>
<evidence type="ECO:0000313" key="2">
    <source>
        <dbReference type="EMBL" id="HIU51481.1"/>
    </source>
</evidence>
<gene>
    <name evidence="2" type="ORF">IAB70_02490</name>
</gene>
<feature type="compositionally biased region" description="Basic and acidic residues" evidence="1">
    <location>
        <begin position="122"/>
        <end position="152"/>
    </location>
</feature>
<feature type="compositionally biased region" description="Low complexity" evidence="1">
    <location>
        <begin position="11"/>
        <end position="24"/>
    </location>
</feature>
<feature type="compositionally biased region" description="Acidic residues" evidence="1">
    <location>
        <begin position="93"/>
        <end position="103"/>
    </location>
</feature>
<feature type="region of interest" description="Disordered" evidence="1">
    <location>
        <begin position="84"/>
        <end position="285"/>
    </location>
</feature>
<comment type="caution">
    <text evidence="2">The sequence shown here is derived from an EMBL/GenBank/DDBJ whole genome shotgun (WGS) entry which is preliminary data.</text>
</comment>
<dbReference type="EMBL" id="DVNH01000018">
    <property type="protein sequence ID" value="HIU51481.1"/>
    <property type="molecule type" value="Genomic_DNA"/>
</dbReference>